<dbReference type="GO" id="GO:0051028">
    <property type="term" value="P:mRNA transport"/>
    <property type="evidence" value="ECO:0007669"/>
    <property type="project" value="UniProtKB-KW"/>
</dbReference>
<keyword evidence="7" id="KW-0653">Protein transport</keyword>
<dbReference type="GO" id="GO:0015031">
    <property type="term" value="P:protein transport"/>
    <property type="evidence" value="ECO:0007669"/>
    <property type="project" value="UniProtKB-KW"/>
</dbReference>
<keyword evidence="16" id="KW-1185">Reference proteome</keyword>
<feature type="transmembrane region" description="Helical" evidence="14">
    <location>
        <begin position="57"/>
        <end position="77"/>
    </location>
</feature>
<dbReference type="InterPro" id="IPR019049">
    <property type="entry name" value="Nucleoporin_prot_Ndc1/Nup"/>
</dbReference>
<keyword evidence="10" id="KW-0906">Nuclear pore complex</keyword>
<sequence length="667" mass="74681">MAGSQPRRASYKDVLQPALHRRFSSTATFLLAVSYLESVALSSWDSFFWAWFPIGPAGLRTLLVFLCGLAILILRIASYQVGLKTSATGWHTLTAYLLSPRTYETAFWYGVSSLLYSHIFMSTRPHDASLQWITYWTGDRARLNERALFLTFYMITFAMLQTIEHYRRDTDRLSLGSPAEKPSSKQQKNLGAQPVTFQAVAMELPTALLGCVKQAVTALPVAMFLYFFFMRSFIWSWTLMFLRPFYNLPKTNILPASWPTDISLLLRCISAGTGVGLLWVTGNKAFSVFLVMKPLKNGFPLTNEAKDPDGSLLNGMRSKKLSIKSFAMWELALVAQDFAARRQSILGDIDRKEGALWTQVYTTCIETLKVIEIQVSSYGKPSAPAAPEPAPVPERHFLSTSLRDEPIFAIRSQSSLRKGVEKAVDRLVRSPGTSPVAELRPIAKKTWQNTKDSVLSKKQQEAVSPGSLVGQVRQLVGNLLSVAWIGDLFVQDFQSQFATAVLGTQLNEPSLHANAVVALCQFAIHSLAEDLYGNVHRDVPSIIRTLTSIITKVDELRAAFPLHWTDTKGVKESPEIDQLIDIMREGLEQVLAKFEPYATDLRLSRTDIRLAKEAIARRKEEAPSTKGTEAKGMANVERKPAEERAPLPQRRPSRRGEHLRPEMAQVR</sequence>
<dbReference type="GO" id="GO:0005816">
    <property type="term" value="C:spindle pole body"/>
    <property type="evidence" value="ECO:0007669"/>
    <property type="project" value="TreeGrafter"/>
</dbReference>
<keyword evidence="15" id="KW-0946">Virion</keyword>
<proteinExistence type="inferred from homology"/>
<keyword evidence="4" id="KW-0813">Transport</keyword>
<dbReference type="GO" id="GO:0031965">
    <property type="term" value="C:nuclear membrane"/>
    <property type="evidence" value="ECO:0007669"/>
    <property type="project" value="UniProtKB-SubCell"/>
</dbReference>
<evidence type="ECO:0000256" key="12">
    <source>
        <dbReference type="ARBA" id="ARBA00023242"/>
    </source>
</evidence>
<dbReference type="STRING" id="150374.A0A0M8MYF9"/>
<comment type="caution">
    <text evidence="15">The sequence shown here is derived from an EMBL/GenBank/DDBJ whole genome shotgun (WGS) entry which is preliminary data.</text>
</comment>
<evidence type="ECO:0000256" key="10">
    <source>
        <dbReference type="ARBA" id="ARBA00023132"/>
    </source>
</evidence>
<feature type="region of interest" description="Disordered" evidence="13">
    <location>
        <begin position="617"/>
        <end position="667"/>
    </location>
</feature>
<evidence type="ECO:0000256" key="14">
    <source>
        <dbReference type="SAM" id="Phobius"/>
    </source>
</evidence>
<dbReference type="OrthoDB" id="67850at2759"/>
<dbReference type="PANTHER" id="PTHR13269:SF6">
    <property type="entry name" value="NUCLEOPORIN NDC1"/>
    <property type="match status" value="1"/>
</dbReference>
<dbReference type="GO" id="GO:0070631">
    <property type="term" value="P:spindle pole body localization"/>
    <property type="evidence" value="ECO:0007669"/>
    <property type="project" value="TreeGrafter"/>
</dbReference>
<feature type="transmembrane region" description="Helical" evidence="14">
    <location>
        <begin position="29"/>
        <end position="51"/>
    </location>
</feature>
<dbReference type="EMBL" id="LGSR01000006">
    <property type="protein sequence ID" value="KOS21836.1"/>
    <property type="molecule type" value="Genomic_DNA"/>
</dbReference>
<name>A0A0M8MYF9_ESCWE</name>
<evidence type="ECO:0000256" key="7">
    <source>
        <dbReference type="ARBA" id="ARBA00022927"/>
    </source>
</evidence>
<accession>A0A0M8MYF9</accession>
<protein>
    <submittedName>
        <fullName evidence="15">Nuclear envelope protein ndc1</fullName>
    </submittedName>
</protein>
<dbReference type="GO" id="GO:0070762">
    <property type="term" value="C:nuclear pore transmembrane ring"/>
    <property type="evidence" value="ECO:0007669"/>
    <property type="project" value="TreeGrafter"/>
</dbReference>
<comment type="subcellular location">
    <subcellularLocation>
        <location evidence="1">Nucleus membrane</location>
        <topology evidence="1">Multi-pass membrane protein</topology>
    </subcellularLocation>
    <subcellularLocation>
        <location evidence="2">Nucleus</location>
        <location evidence="2">Nuclear pore complex</location>
    </subcellularLocation>
</comment>
<comment type="similarity">
    <text evidence="3">Belongs to the NDC1 family.</text>
</comment>
<evidence type="ECO:0000256" key="1">
    <source>
        <dbReference type="ARBA" id="ARBA00004232"/>
    </source>
</evidence>
<dbReference type="GO" id="GO:0006999">
    <property type="term" value="P:nuclear pore organization"/>
    <property type="evidence" value="ECO:0007669"/>
    <property type="project" value="TreeGrafter"/>
</dbReference>
<feature type="compositionally biased region" description="Basic and acidic residues" evidence="13">
    <location>
        <begin position="636"/>
        <end position="645"/>
    </location>
</feature>
<reference evidence="15 16" key="1">
    <citation type="submission" date="2015-07" db="EMBL/GenBank/DDBJ databases">
        <title>The genome of the fungus Escovopsis weberi, a specialized disease agent of ant agriculture.</title>
        <authorList>
            <person name="de Man T.J."/>
            <person name="Stajich J.E."/>
            <person name="Kubicek C.P."/>
            <person name="Chenthamara K."/>
            <person name="Atanasova L."/>
            <person name="Druzhinina I.S."/>
            <person name="Birnbaum S."/>
            <person name="Barribeau S.M."/>
            <person name="Teiling C."/>
            <person name="Suen G."/>
            <person name="Currie C."/>
            <person name="Gerardo N.M."/>
        </authorList>
    </citation>
    <scope>NUCLEOTIDE SEQUENCE [LARGE SCALE GENOMIC DNA]</scope>
</reference>
<evidence type="ECO:0000256" key="4">
    <source>
        <dbReference type="ARBA" id="ARBA00022448"/>
    </source>
</evidence>
<evidence type="ECO:0000256" key="11">
    <source>
        <dbReference type="ARBA" id="ARBA00023136"/>
    </source>
</evidence>
<keyword evidence="5 14" id="KW-0812">Transmembrane</keyword>
<keyword evidence="8 14" id="KW-1133">Transmembrane helix</keyword>
<keyword evidence="6" id="KW-0509">mRNA transport</keyword>
<keyword evidence="15" id="KW-0261">Viral envelope protein</keyword>
<feature type="transmembrane region" description="Helical" evidence="14">
    <location>
        <begin position="223"/>
        <end position="243"/>
    </location>
</feature>
<keyword evidence="11 14" id="KW-0472">Membrane</keyword>
<dbReference type="Proteomes" id="UP000053831">
    <property type="component" value="Unassembled WGS sequence"/>
</dbReference>
<evidence type="ECO:0000256" key="8">
    <source>
        <dbReference type="ARBA" id="ARBA00022989"/>
    </source>
</evidence>
<dbReference type="PANTHER" id="PTHR13269">
    <property type="entry name" value="NUCLEOPORIN NDC1"/>
    <property type="match status" value="1"/>
</dbReference>
<evidence type="ECO:0000256" key="5">
    <source>
        <dbReference type="ARBA" id="ARBA00022692"/>
    </source>
</evidence>
<keyword evidence="9" id="KW-0811">Translocation</keyword>
<evidence type="ECO:0000256" key="2">
    <source>
        <dbReference type="ARBA" id="ARBA00004567"/>
    </source>
</evidence>
<keyword evidence="12" id="KW-0539">Nucleus</keyword>
<evidence type="ECO:0000256" key="9">
    <source>
        <dbReference type="ARBA" id="ARBA00023010"/>
    </source>
</evidence>
<evidence type="ECO:0000256" key="13">
    <source>
        <dbReference type="SAM" id="MobiDB-lite"/>
    </source>
</evidence>
<organism evidence="15 16">
    <name type="scientific">Escovopsis weberi</name>
    <dbReference type="NCBI Taxonomy" id="150374"/>
    <lineage>
        <taxon>Eukaryota</taxon>
        <taxon>Fungi</taxon>
        <taxon>Dikarya</taxon>
        <taxon>Ascomycota</taxon>
        <taxon>Pezizomycotina</taxon>
        <taxon>Sordariomycetes</taxon>
        <taxon>Hypocreomycetidae</taxon>
        <taxon>Hypocreales</taxon>
        <taxon>Hypocreaceae</taxon>
        <taxon>Escovopsis</taxon>
    </lineage>
</organism>
<dbReference type="AlphaFoldDB" id="A0A0M8MYF9"/>
<dbReference type="GO" id="GO:0106166">
    <property type="term" value="F:spindle pole body-nuclear membrane anchor activity"/>
    <property type="evidence" value="ECO:0007669"/>
    <property type="project" value="TreeGrafter"/>
</dbReference>
<evidence type="ECO:0000313" key="15">
    <source>
        <dbReference type="EMBL" id="KOS21836.1"/>
    </source>
</evidence>
<gene>
    <name evidence="15" type="ORF">ESCO_002157</name>
</gene>
<dbReference type="Pfam" id="PF09531">
    <property type="entry name" value="Ndc1_Nup"/>
    <property type="match status" value="1"/>
</dbReference>
<evidence type="ECO:0000256" key="6">
    <source>
        <dbReference type="ARBA" id="ARBA00022816"/>
    </source>
</evidence>
<evidence type="ECO:0000256" key="3">
    <source>
        <dbReference type="ARBA" id="ARBA00005760"/>
    </source>
</evidence>
<evidence type="ECO:0000313" key="16">
    <source>
        <dbReference type="Proteomes" id="UP000053831"/>
    </source>
</evidence>